<sequence length="156" mass="15604">MRSILIGSALVLATIGGIGAASAEHAEVGQLDCDVSAGIGVIVGSKQDVSCEFKPSAPGPSVKYVGSITEFGLDIGTVKEGRLTWLVFNVTGKPVGGLAGTYRGVEADASLGLGGGAKVLVGGDRESVSLQPLSVEGEKGLNLAVGVAALRLREAN</sequence>
<evidence type="ECO:0000256" key="1">
    <source>
        <dbReference type="SAM" id="SignalP"/>
    </source>
</evidence>
<keyword evidence="1" id="KW-0732">Signal</keyword>
<protein>
    <submittedName>
        <fullName evidence="2">DUF992 domain-containing protein</fullName>
    </submittedName>
</protein>
<dbReference type="Pfam" id="PF06186">
    <property type="entry name" value="DUF992"/>
    <property type="match status" value="1"/>
</dbReference>
<keyword evidence="3" id="KW-1185">Reference proteome</keyword>
<evidence type="ECO:0000313" key="3">
    <source>
        <dbReference type="Proteomes" id="UP001161580"/>
    </source>
</evidence>
<proteinExistence type="predicted"/>
<reference evidence="2" key="1">
    <citation type="submission" date="2022-03" db="EMBL/GenBank/DDBJ databases">
        <title>Fererhizobium litorale gen. nov., sp. nov., isolated from sandy sediments of the Sea of Japan seashore.</title>
        <authorList>
            <person name="Romanenko L."/>
            <person name="Kurilenko V."/>
            <person name="Otstavnykh N."/>
            <person name="Svetashev V."/>
            <person name="Tekutyeva L."/>
            <person name="Isaeva M."/>
            <person name="Mikhailov V."/>
        </authorList>
    </citation>
    <scope>NUCLEOTIDE SEQUENCE</scope>
    <source>
        <strain evidence="2">KMM 9576</strain>
    </source>
</reference>
<gene>
    <name evidence="2" type="ORF">MRS75_24045</name>
</gene>
<organism evidence="2 3">
    <name type="scientific">Ferirhizobium litorale</name>
    <dbReference type="NCBI Taxonomy" id="2927786"/>
    <lineage>
        <taxon>Bacteria</taxon>
        <taxon>Pseudomonadati</taxon>
        <taxon>Pseudomonadota</taxon>
        <taxon>Alphaproteobacteria</taxon>
        <taxon>Hyphomicrobiales</taxon>
        <taxon>Rhizobiaceae</taxon>
        <taxon>Ferirhizobium</taxon>
    </lineage>
</organism>
<dbReference type="EMBL" id="JALDYZ010000024">
    <property type="protein sequence ID" value="MDI7925126.1"/>
    <property type="molecule type" value="Genomic_DNA"/>
</dbReference>
<comment type="caution">
    <text evidence="2">The sequence shown here is derived from an EMBL/GenBank/DDBJ whole genome shotgun (WGS) entry which is preliminary data.</text>
</comment>
<accession>A0AAE3QHI6</accession>
<evidence type="ECO:0000313" key="2">
    <source>
        <dbReference type="EMBL" id="MDI7925126.1"/>
    </source>
</evidence>
<name>A0AAE3QHI6_9HYPH</name>
<dbReference type="Proteomes" id="UP001161580">
    <property type="component" value="Unassembled WGS sequence"/>
</dbReference>
<dbReference type="RefSeq" id="WP_311788554.1">
    <property type="nucleotide sequence ID" value="NZ_JALDYY010000016.1"/>
</dbReference>
<feature type="signal peptide" evidence="1">
    <location>
        <begin position="1"/>
        <end position="23"/>
    </location>
</feature>
<dbReference type="InterPro" id="IPR009333">
    <property type="entry name" value="DUF992"/>
</dbReference>
<feature type="chain" id="PRO_5042096222" evidence="1">
    <location>
        <begin position="24"/>
        <end position="156"/>
    </location>
</feature>
<dbReference type="AlphaFoldDB" id="A0AAE3QHI6"/>